<gene>
    <name evidence="1" type="ORF">HNR39_002721</name>
</gene>
<comment type="caution">
    <text evidence="1">The sequence shown here is derived from an EMBL/GenBank/DDBJ whole genome shotgun (WGS) entry which is preliminary data.</text>
</comment>
<dbReference type="EMBL" id="JACHHQ010000005">
    <property type="protein sequence ID" value="MBB5200879.1"/>
    <property type="molecule type" value="Genomic_DNA"/>
</dbReference>
<keyword evidence="2" id="KW-1185">Reference proteome</keyword>
<organism evidence="1 2">
    <name type="scientific">Glaciimonas immobilis</name>
    <dbReference type="NCBI Taxonomy" id="728004"/>
    <lineage>
        <taxon>Bacteria</taxon>
        <taxon>Pseudomonadati</taxon>
        <taxon>Pseudomonadota</taxon>
        <taxon>Betaproteobacteria</taxon>
        <taxon>Burkholderiales</taxon>
        <taxon>Oxalobacteraceae</taxon>
        <taxon>Glaciimonas</taxon>
    </lineage>
</organism>
<reference evidence="1 2" key="1">
    <citation type="submission" date="2020-08" db="EMBL/GenBank/DDBJ databases">
        <title>Genomic Encyclopedia of Type Strains, Phase IV (KMG-IV): sequencing the most valuable type-strain genomes for metagenomic binning, comparative biology and taxonomic classification.</title>
        <authorList>
            <person name="Goeker M."/>
        </authorList>
    </citation>
    <scope>NUCLEOTIDE SEQUENCE [LARGE SCALE GENOMIC DNA]</scope>
    <source>
        <strain evidence="1 2">DSM 23240</strain>
    </source>
</reference>
<name>A0A840RWT2_9BURK</name>
<protein>
    <recommendedName>
        <fullName evidence="3">Lipopolysaccharide biosynthesis protein</fullName>
    </recommendedName>
</protein>
<dbReference type="RefSeq" id="WP_168055679.1">
    <property type="nucleotide sequence ID" value="NZ_JAAOZT010000007.1"/>
</dbReference>
<dbReference type="Proteomes" id="UP000571084">
    <property type="component" value="Unassembled WGS sequence"/>
</dbReference>
<sequence length="331" mass="38785">MSEMNVLFIAPKFFSYEEAIKREMENLGYTVDLYDERPASTPLIKALIRFFPKLVSPISEIYFNHILKKKKFDYYHIVLVIKGEALSIERIKKFKQKNPSAKFIYYTWDALKNFKNGREKLSFFDKAYSFDRHDSKSIKKIKHLPLFYTAAYQALGVALPLKLDIDLLFLGSIHSDRYPVMNNISAAAKKVLKSVKIHTHFYYQSKWVFFVKKILDINFKKMPWNDISWISLNELDTLSMISRSKVVIDIHHPGQTGLTMRTIECIGAKKKMITTNGDVVNYDFYNSKNIMVVDRKNPVVEASFLQEEYVELDSVVYEKYSINTWVREILS</sequence>
<dbReference type="AlphaFoldDB" id="A0A840RWT2"/>
<evidence type="ECO:0000313" key="2">
    <source>
        <dbReference type="Proteomes" id="UP000571084"/>
    </source>
</evidence>
<evidence type="ECO:0008006" key="3">
    <source>
        <dbReference type="Google" id="ProtNLM"/>
    </source>
</evidence>
<accession>A0A840RWT2</accession>
<evidence type="ECO:0000313" key="1">
    <source>
        <dbReference type="EMBL" id="MBB5200879.1"/>
    </source>
</evidence>
<proteinExistence type="predicted"/>